<evidence type="ECO:0000313" key="2">
    <source>
        <dbReference type="Proteomes" id="UP000321272"/>
    </source>
</evidence>
<dbReference type="EMBL" id="CP042382">
    <property type="protein sequence ID" value="QEA38134.1"/>
    <property type="molecule type" value="Genomic_DNA"/>
</dbReference>
<gene>
    <name evidence="1" type="ORF">FGL86_02970</name>
</gene>
<organism evidence="1 2">
    <name type="scientific">Pistricoccus aurantiacus</name>
    <dbReference type="NCBI Taxonomy" id="1883414"/>
    <lineage>
        <taxon>Bacteria</taxon>
        <taxon>Pseudomonadati</taxon>
        <taxon>Pseudomonadota</taxon>
        <taxon>Gammaproteobacteria</taxon>
        <taxon>Oceanospirillales</taxon>
        <taxon>Halomonadaceae</taxon>
        <taxon>Pistricoccus</taxon>
    </lineage>
</organism>
<dbReference type="KEGG" id="paur:FGL86_02970"/>
<reference evidence="1 2" key="1">
    <citation type="submission" date="2019-06" db="EMBL/GenBank/DDBJ databases">
        <title>Genome analyses of bacteria isolated from kimchi.</title>
        <authorList>
            <person name="Lee S."/>
            <person name="Ahn S."/>
            <person name="Roh S."/>
        </authorList>
    </citation>
    <scope>NUCLEOTIDE SEQUENCE [LARGE SCALE GENOMIC DNA]</scope>
    <source>
        <strain evidence="1 2">CBA4606</strain>
    </source>
</reference>
<dbReference type="AlphaFoldDB" id="A0A5B8SPL2"/>
<accession>A0A5B8SPL2</accession>
<dbReference type="Gene3D" id="1.20.1220.20">
    <property type="entry name" value="Uncharcterised protein PF01724"/>
    <property type="match status" value="1"/>
</dbReference>
<proteinExistence type="predicted"/>
<evidence type="ECO:0000313" key="1">
    <source>
        <dbReference type="EMBL" id="QEA38134.1"/>
    </source>
</evidence>
<dbReference type="PANTHER" id="PTHR34235">
    <property type="entry name" value="SLR1203 PROTEIN-RELATED"/>
    <property type="match status" value="1"/>
</dbReference>
<keyword evidence="2" id="KW-1185">Reference proteome</keyword>
<sequence>MATLYEKDAYAWALEQAALLRAGKLDLIDSQNIAEEIESMGKSERRALISQLARLLMYRLKWDHQPERRSRSWQLTIVDAREKSLRLLKDSPSLKSSLEALLDDAYEDARRAAAIETELENTFPEQRLYHANELLSPSDDELPEKH</sequence>
<dbReference type="Proteomes" id="UP000321272">
    <property type="component" value="Chromosome"/>
</dbReference>
<dbReference type="OrthoDB" id="5766125at2"/>
<dbReference type="RefSeq" id="WP_147183202.1">
    <property type="nucleotide sequence ID" value="NZ_CP042382.1"/>
</dbReference>
<dbReference type="Pfam" id="PF01724">
    <property type="entry name" value="DUF29"/>
    <property type="match status" value="1"/>
</dbReference>
<dbReference type="InterPro" id="IPR002636">
    <property type="entry name" value="DUF29"/>
</dbReference>
<name>A0A5B8SPL2_9GAMM</name>
<protein>
    <submittedName>
        <fullName evidence="1">DUF29 domain-containing protein</fullName>
    </submittedName>
</protein>